<gene>
    <name evidence="11" type="primary">tsaE</name>
    <name evidence="11" type="ORF">NDI38_03015</name>
</gene>
<dbReference type="SUPFAM" id="SSF52540">
    <property type="entry name" value="P-loop containing nucleoside triphosphate hydrolases"/>
    <property type="match status" value="1"/>
</dbReference>
<keyword evidence="8" id="KW-0067">ATP-binding</keyword>
<dbReference type="EMBL" id="JAMPLM010000002">
    <property type="protein sequence ID" value="MEP1057391.1"/>
    <property type="molecule type" value="Genomic_DNA"/>
</dbReference>
<dbReference type="PANTHER" id="PTHR33540">
    <property type="entry name" value="TRNA THREONYLCARBAMOYLADENOSINE BIOSYNTHESIS PROTEIN TSAE"/>
    <property type="match status" value="1"/>
</dbReference>
<evidence type="ECO:0000256" key="9">
    <source>
        <dbReference type="ARBA" id="ARBA00022842"/>
    </source>
</evidence>
<evidence type="ECO:0000256" key="4">
    <source>
        <dbReference type="ARBA" id="ARBA00022490"/>
    </source>
</evidence>
<comment type="subcellular location">
    <subcellularLocation>
        <location evidence="1">Cytoplasm</location>
    </subcellularLocation>
</comment>
<keyword evidence="5" id="KW-0819">tRNA processing</keyword>
<dbReference type="PANTHER" id="PTHR33540:SF2">
    <property type="entry name" value="TRNA THREONYLCARBAMOYLADENOSINE BIOSYNTHESIS PROTEIN TSAE"/>
    <property type="match status" value="1"/>
</dbReference>
<dbReference type="RefSeq" id="WP_190450356.1">
    <property type="nucleotide sequence ID" value="NZ_JAMPLM010000002.1"/>
</dbReference>
<keyword evidence="9" id="KW-0460">Magnesium</keyword>
<keyword evidence="7" id="KW-0547">Nucleotide-binding</keyword>
<keyword evidence="6" id="KW-0479">Metal-binding</keyword>
<protein>
    <recommendedName>
        <fullName evidence="3">tRNA threonylcarbamoyladenosine biosynthesis protein TsaE</fullName>
    </recommendedName>
    <alternativeName>
        <fullName evidence="10">t(6)A37 threonylcarbamoyladenosine biosynthesis protein TsaE</fullName>
    </alternativeName>
</protein>
<dbReference type="Proteomes" id="UP001476950">
    <property type="component" value="Unassembled WGS sequence"/>
</dbReference>
<evidence type="ECO:0000256" key="7">
    <source>
        <dbReference type="ARBA" id="ARBA00022741"/>
    </source>
</evidence>
<dbReference type="NCBIfam" id="TIGR00150">
    <property type="entry name" value="T6A_YjeE"/>
    <property type="match status" value="1"/>
</dbReference>
<reference evidence="11 12" key="1">
    <citation type="submission" date="2022-04" db="EMBL/GenBank/DDBJ databases">
        <title>Positive selection, recombination, and allopatry shape intraspecific diversity of widespread and dominant cyanobacteria.</title>
        <authorList>
            <person name="Wei J."/>
            <person name="Shu W."/>
            <person name="Hu C."/>
        </authorList>
    </citation>
    <scope>NUCLEOTIDE SEQUENCE [LARGE SCALE GENOMIC DNA]</scope>
    <source>
        <strain evidence="11 12">AS-A4</strain>
    </source>
</reference>
<evidence type="ECO:0000313" key="11">
    <source>
        <dbReference type="EMBL" id="MEP1057391.1"/>
    </source>
</evidence>
<dbReference type="InterPro" id="IPR003442">
    <property type="entry name" value="T6A_TsaE"/>
</dbReference>
<evidence type="ECO:0000256" key="1">
    <source>
        <dbReference type="ARBA" id="ARBA00004496"/>
    </source>
</evidence>
<dbReference type="InterPro" id="IPR027417">
    <property type="entry name" value="P-loop_NTPase"/>
</dbReference>
<sequence>MQDQATTIFLSDAAATRSLGVALGQTLPAGSVLLLEGELGSGKTTLVQGLGEGLGIQDTIDSPTFTLINEYFEGRLPLYHLDLYRLNKTATAELSLETYWDGTEAELGIVAIEWAERLPYKPANYLAIHLIYDVNRGRHLTIRAISQGNSGQDDHGQDNHGQWDAVLAATGVLGDDDRPSTVYL</sequence>
<accession>A0ABV0KE96</accession>
<dbReference type="Pfam" id="PF02367">
    <property type="entry name" value="TsaE"/>
    <property type="match status" value="1"/>
</dbReference>
<proteinExistence type="inferred from homology"/>
<evidence type="ECO:0000256" key="2">
    <source>
        <dbReference type="ARBA" id="ARBA00007599"/>
    </source>
</evidence>
<evidence type="ECO:0000256" key="3">
    <source>
        <dbReference type="ARBA" id="ARBA00019010"/>
    </source>
</evidence>
<organism evidence="11 12">
    <name type="scientific">Stenomitos frigidus AS-A4</name>
    <dbReference type="NCBI Taxonomy" id="2933935"/>
    <lineage>
        <taxon>Bacteria</taxon>
        <taxon>Bacillati</taxon>
        <taxon>Cyanobacteriota</taxon>
        <taxon>Cyanophyceae</taxon>
        <taxon>Leptolyngbyales</taxon>
        <taxon>Leptolyngbyaceae</taxon>
        <taxon>Stenomitos</taxon>
    </lineage>
</organism>
<evidence type="ECO:0000313" key="12">
    <source>
        <dbReference type="Proteomes" id="UP001476950"/>
    </source>
</evidence>
<comment type="caution">
    <text evidence="11">The sequence shown here is derived from an EMBL/GenBank/DDBJ whole genome shotgun (WGS) entry which is preliminary data.</text>
</comment>
<name>A0ABV0KE96_9CYAN</name>
<evidence type="ECO:0000256" key="8">
    <source>
        <dbReference type="ARBA" id="ARBA00022840"/>
    </source>
</evidence>
<evidence type="ECO:0000256" key="5">
    <source>
        <dbReference type="ARBA" id="ARBA00022694"/>
    </source>
</evidence>
<comment type="similarity">
    <text evidence="2">Belongs to the TsaE family.</text>
</comment>
<keyword evidence="4" id="KW-0963">Cytoplasm</keyword>
<evidence type="ECO:0000256" key="10">
    <source>
        <dbReference type="ARBA" id="ARBA00032441"/>
    </source>
</evidence>
<keyword evidence="12" id="KW-1185">Reference proteome</keyword>
<dbReference type="Gene3D" id="3.40.50.300">
    <property type="entry name" value="P-loop containing nucleotide triphosphate hydrolases"/>
    <property type="match status" value="1"/>
</dbReference>
<evidence type="ECO:0000256" key="6">
    <source>
        <dbReference type="ARBA" id="ARBA00022723"/>
    </source>
</evidence>